<reference evidence="2 3" key="1">
    <citation type="submission" date="2021-01" db="EMBL/GenBank/DDBJ databases">
        <title>Whole genome shotgun sequence of Asanoa siamensis NBRC 107932.</title>
        <authorList>
            <person name="Komaki H."/>
            <person name="Tamura T."/>
        </authorList>
    </citation>
    <scope>NUCLEOTIDE SEQUENCE [LARGE SCALE GENOMIC DNA]</scope>
    <source>
        <strain evidence="2 3">NBRC 107932</strain>
    </source>
</reference>
<protein>
    <submittedName>
        <fullName evidence="2">Uncharacterized protein</fullName>
    </submittedName>
</protein>
<sequence length="110" mass="12559">MPHVPLEPGQLLWIDRPASVQFAQRPFAFLLLHVHRWSTHTHWIWLDGYQLSDTGQLVQRRSIFVQTAGLQQAPANHPRPQPREVMAAITWPKPNPTHPGAPDNGRRARG</sequence>
<organism evidence="2 3">
    <name type="scientific">Asanoa siamensis</name>
    <dbReference type="NCBI Taxonomy" id="926357"/>
    <lineage>
        <taxon>Bacteria</taxon>
        <taxon>Bacillati</taxon>
        <taxon>Actinomycetota</taxon>
        <taxon>Actinomycetes</taxon>
        <taxon>Micromonosporales</taxon>
        <taxon>Micromonosporaceae</taxon>
        <taxon>Asanoa</taxon>
    </lineage>
</organism>
<evidence type="ECO:0000256" key="1">
    <source>
        <dbReference type="SAM" id="MobiDB-lite"/>
    </source>
</evidence>
<dbReference type="EMBL" id="BONE01000051">
    <property type="protein sequence ID" value="GIF75940.1"/>
    <property type="molecule type" value="Genomic_DNA"/>
</dbReference>
<evidence type="ECO:0000313" key="3">
    <source>
        <dbReference type="Proteomes" id="UP000604117"/>
    </source>
</evidence>
<evidence type="ECO:0000313" key="2">
    <source>
        <dbReference type="EMBL" id="GIF75940.1"/>
    </source>
</evidence>
<dbReference type="Proteomes" id="UP000604117">
    <property type="component" value="Unassembled WGS sequence"/>
</dbReference>
<name>A0ABQ4CXD5_9ACTN</name>
<accession>A0ABQ4CXD5</accession>
<keyword evidence="3" id="KW-1185">Reference proteome</keyword>
<gene>
    <name evidence="2" type="ORF">Asi02nite_54580</name>
</gene>
<feature type="region of interest" description="Disordered" evidence="1">
    <location>
        <begin position="90"/>
        <end position="110"/>
    </location>
</feature>
<comment type="caution">
    <text evidence="2">The sequence shown here is derived from an EMBL/GenBank/DDBJ whole genome shotgun (WGS) entry which is preliminary data.</text>
</comment>
<proteinExistence type="predicted"/>